<feature type="domain" description="Protein-glutamine gamma-glutamyltransferase-like C-terminal" evidence="2">
    <location>
        <begin position="125"/>
        <end position="192"/>
    </location>
</feature>
<dbReference type="InterPro" id="IPR025403">
    <property type="entry name" value="TgpA-like_C"/>
</dbReference>
<dbReference type="Proteomes" id="UP000033393">
    <property type="component" value="Unassembled WGS sequence"/>
</dbReference>
<dbReference type="EMBL" id="JYJG01000594">
    <property type="protein sequence ID" value="KJK33065.1"/>
    <property type="molecule type" value="Genomic_DNA"/>
</dbReference>
<evidence type="ECO:0000256" key="1">
    <source>
        <dbReference type="SAM" id="Phobius"/>
    </source>
</evidence>
<keyword evidence="4" id="KW-1185">Reference proteome</keyword>
<gene>
    <name evidence="3" type="ORF">UK23_47695</name>
</gene>
<evidence type="ECO:0000313" key="4">
    <source>
        <dbReference type="Proteomes" id="UP000033393"/>
    </source>
</evidence>
<feature type="transmembrane region" description="Helical" evidence="1">
    <location>
        <begin position="50"/>
        <end position="77"/>
    </location>
</feature>
<accession>A0A0F0GCY1</accession>
<dbReference type="RefSeq" id="WP_045318501.1">
    <property type="nucleotide sequence ID" value="NZ_JYJG01000594.1"/>
</dbReference>
<reference evidence="3 4" key="1">
    <citation type="submission" date="2015-02" db="EMBL/GenBank/DDBJ databases">
        <authorList>
            <person name="Ju K.-S."/>
            <person name="Doroghazi J.R."/>
            <person name="Metcalf W."/>
        </authorList>
    </citation>
    <scope>NUCLEOTIDE SEQUENCE [LARGE SCALE GENOMIC DNA]</scope>
    <source>
        <strain evidence="3 4">NRRL B-16140</strain>
    </source>
</reference>
<evidence type="ECO:0000259" key="2">
    <source>
        <dbReference type="Pfam" id="PF13559"/>
    </source>
</evidence>
<name>A0A0F0GCY1_LENAE</name>
<dbReference type="AlphaFoldDB" id="A0A0F0GCY1"/>
<dbReference type="Pfam" id="PF13559">
    <property type="entry name" value="DUF4129"/>
    <property type="match status" value="1"/>
</dbReference>
<proteinExistence type="predicted"/>
<sequence length="199" mass="21171">MAVSDVPVDLDRDEAREAAARELGNPAYVSDDPNPIERAFHWVLEKLGALFAGVGGMSGITAITVLVVVAVILVIVIRLRVGRSFRAARSAGSVFGGKVMTAAEHRAAAERAAAAGDLAEAVRERFRAVVRELEQRGVLDPRAGRTVDEVAIEAGQALPVLADDLRGAAVQFDDVWYGGKPATAQGYQRLVSVDDRVRA</sequence>
<organism evidence="3 4">
    <name type="scientific">Lentzea aerocolonigenes</name>
    <name type="common">Lechevalieria aerocolonigenes</name>
    <name type="synonym">Saccharothrix aerocolonigenes</name>
    <dbReference type="NCBI Taxonomy" id="68170"/>
    <lineage>
        <taxon>Bacteria</taxon>
        <taxon>Bacillati</taxon>
        <taxon>Actinomycetota</taxon>
        <taxon>Actinomycetes</taxon>
        <taxon>Pseudonocardiales</taxon>
        <taxon>Pseudonocardiaceae</taxon>
        <taxon>Lentzea</taxon>
    </lineage>
</organism>
<keyword evidence="1" id="KW-1133">Transmembrane helix</keyword>
<dbReference type="OrthoDB" id="3389322at2"/>
<comment type="caution">
    <text evidence="3">The sequence shown here is derived from an EMBL/GenBank/DDBJ whole genome shotgun (WGS) entry which is preliminary data.</text>
</comment>
<keyword evidence="1" id="KW-0812">Transmembrane</keyword>
<dbReference type="PATRIC" id="fig|68170.10.peg.3397"/>
<dbReference type="STRING" id="68170.GCA_000974445_01273"/>
<protein>
    <recommendedName>
        <fullName evidence="2">Protein-glutamine gamma-glutamyltransferase-like C-terminal domain-containing protein</fullName>
    </recommendedName>
</protein>
<evidence type="ECO:0000313" key="3">
    <source>
        <dbReference type="EMBL" id="KJK33065.1"/>
    </source>
</evidence>
<keyword evidence="1" id="KW-0472">Membrane</keyword>